<name>A0A1S3JMY6_LINAN</name>
<dbReference type="GO" id="GO:0005634">
    <property type="term" value="C:nucleus"/>
    <property type="evidence" value="ECO:0007669"/>
    <property type="project" value="UniProtKB-SubCell"/>
</dbReference>
<dbReference type="InParanoid" id="A0A1S3JMY6"/>
<dbReference type="GO" id="GO:0001002">
    <property type="term" value="F:RNA polymerase III type 1 promoter sequence-specific DNA binding"/>
    <property type="evidence" value="ECO:0007669"/>
    <property type="project" value="TreeGrafter"/>
</dbReference>
<evidence type="ECO:0000313" key="9">
    <source>
        <dbReference type="RefSeq" id="XP_013411521.1"/>
    </source>
</evidence>
<dbReference type="FunCoup" id="A0A1S3JMY6">
    <property type="interactions" value="742"/>
</dbReference>
<dbReference type="PANTHER" id="PTHR13230:SF5">
    <property type="entry name" value="GENERAL TRANSCRIPTION FACTOR 3C POLYPEPTIDE 5"/>
    <property type="match status" value="1"/>
</dbReference>
<evidence type="ECO:0000256" key="1">
    <source>
        <dbReference type="ARBA" id="ARBA00004123"/>
    </source>
</evidence>
<dbReference type="OrthoDB" id="5598268at2759"/>
<feature type="compositionally biased region" description="Acidic residues" evidence="5">
    <location>
        <begin position="477"/>
        <end position="498"/>
    </location>
</feature>
<dbReference type="GO" id="GO:0006384">
    <property type="term" value="P:transcription initiation at RNA polymerase III promoter"/>
    <property type="evidence" value="ECO:0007669"/>
    <property type="project" value="InterPro"/>
</dbReference>
<sequence>MESVRDNDFVCIEYPAVIENIDKALKTLGGEENISKTFEDPGKRLPLRWRPDEFYCKPAYADRCDTTNLLLKVQKWRRKKKNGRTGKGMQGDKLTGDRDVKYHSEVLGRVSTTYKFQSQADIQFLPMQKTDDGSYKSLIPDIMITKPVPSSELLQKEGIPMFLPPQVFSRLDQPTDYYYRQKQKKTDLEFHDAIEKKDIIGVARKRRIAYTIFKSYHDPIPTEPMAGIEKTEPIIKLGLTDLLEKVKEMFTTERVIWSKSAISHHLYGVPHAHRRLKHVLPRVAYYITTGPWRSLWVKLGFDPRKDPNARHFQMVDFRVRQGIYVKNPSLVYKRSSMNYKLLTSVSKTKPQASTIQVSDTAGEDMQEAYRNENVCKIRPGIIPPYHQMFYQVCDIEVKAVQDLLKVNISEVCTERDGWFTEGTIDEVRDLLNDCVKQSFQEWQKKNPTAAGNDDTTDFNSSQLEDEDFANESQDIQGMEEEYEEEDMDRDISETELMDLLEHGTQDNIGDG</sequence>
<dbReference type="Pfam" id="PF09734">
    <property type="entry name" value="Tau95"/>
    <property type="match status" value="1"/>
</dbReference>
<feature type="domain" description="Transcription factor IIIC subunit Tfc1/Sfc1 triple barrel" evidence="7">
    <location>
        <begin position="10"/>
        <end position="124"/>
    </location>
</feature>
<feature type="region of interest" description="Disordered" evidence="5">
    <location>
        <begin position="445"/>
        <end position="511"/>
    </location>
</feature>
<dbReference type="RefSeq" id="XP_013411521.1">
    <property type="nucleotide sequence ID" value="XM_013556067.1"/>
</dbReference>
<organism evidence="8 9">
    <name type="scientific">Lingula anatina</name>
    <name type="common">Brachiopod</name>
    <name type="synonym">Lingula unguis</name>
    <dbReference type="NCBI Taxonomy" id="7574"/>
    <lineage>
        <taxon>Eukaryota</taxon>
        <taxon>Metazoa</taxon>
        <taxon>Spiralia</taxon>
        <taxon>Lophotrochozoa</taxon>
        <taxon>Brachiopoda</taxon>
        <taxon>Linguliformea</taxon>
        <taxon>Lingulata</taxon>
        <taxon>Lingulida</taxon>
        <taxon>Linguloidea</taxon>
        <taxon>Lingulidae</taxon>
        <taxon>Lingula</taxon>
    </lineage>
</organism>
<dbReference type="GeneID" id="106174486"/>
<proteinExistence type="predicted"/>
<evidence type="ECO:0000256" key="3">
    <source>
        <dbReference type="ARBA" id="ARBA00023163"/>
    </source>
</evidence>
<accession>A0A1S3JMY6</accession>
<dbReference type="AlphaFoldDB" id="A0A1S3JMY6"/>
<dbReference type="PANTHER" id="PTHR13230">
    <property type="entry name" value="GENERAL TRANSCRIPTION FACTOR IIIC, POLYPEPTIDE 5"/>
    <property type="match status" value="1"/>
</dbReference>
<dbReference type="Pfam" id="PF17682">
    <property type="entry name" value="Tau95_N"/>
    <property type="match status" value="1"/>
</dbReference>
<dbReference type="GO" id="GO:0001003">
    <property type="term" value="F:RNA polymerase III type 2 promoter sequence-specific DNA binding"/>
    <property type="evidence" value="ECO:0007669"/>
    <property type="project" value="TreeGrafter"/>
</dbReference>
<evidence type="ECO:0000313" key="8">
    <source>
        <dbReference type="Proteomes" id="UP000085678"/>
    </source>
</evidence>
<evidence type="ECO:0000256" key="5">
    <source>
        <dbReference type="SAM" id="MobiDB-lite"/>
    </source>
</evidence>
<dbReference type="KEGG" id="lak:106174486"/>
<keyword evidence="2" id="KW-0238">DNA-binding</keyword>
<protein>
    <submittedName>
        <fullName evidence="9">General transcription factor 3C polypeptide 5</fullName>
    </submittedName>
</protein>
<keyword evidence="4" id="KW-0539">Nucleus</keyword>
<evidence type="ECO:0000256" key="2">
    <source>
        <dbReference type="ARBA" id="ARBA00023125"/>
    </source>
</evidence>
<dbReference type="STRING" id="7574.A0A1S3JMY6"/>
<dbReference type="Proteomes" id="UP000085678">
    <property type="component" value="Unplaced"/>
</dbReference>
<dbReference type="GO" id="GO:0000127">
    <property type="term" value="C:transcription factor TFIIIC complex"/>
    <property type="evidence" value="ECO:0007669"/>
    <property type="project" value="InterPro"/>
</dbReference>
<dbReference type="InterPro" id="IPR042536">
    <property type="entry name" value="TFIIIC_tauA_Sfc1"/>
</dbReference>
<feature type="domain" description="Transcription factor IIIC subunit 5 HTH" evidence="6">
    <location>
        <begin position="162"/>
        <end position="318"/>
    </location>
</feature>
<dbReference type="InterPro" id="IPR019136">
    <property type="entry name" value="TF_IIIC_su-5_HTH"/>
</dbReference>
<gene>
    <name evidence="9" type="primary">LOC106174486</name>
</gene>
<dbReference type="Gene3D" id="3.30.200.160">
    <property type="entry name" value="TFIIIC, subcomplex tauA, subunit Sfc1, barrel domain"/>
    <property type="match status" value="1"/>
</dbReference>
<keyword evidence="8" id="KW-1185">Reference proteome</keyword>
<evidence type="ECO:0000259" key="6">
    <source>
        <dbReference type="Pfam" id="PF09734"/>
    </source>
</evidence>
<keyword evidence="3" id="KW-0804">Transcription</keyword>
<comment type="subcellular location">
    <subcellularLocation>
        <location evidence="1">Nucleus</location>
    </subcellularLocation>
</comment>
<dbReference type="InterPro" id="IPR040454">
    <property type="entry name" value="TF_IIIC_Tfc1/Sfc1"/>
</dbReference>
<dbReference type="FunFam" id="3.30.200.160:FF:000002">
    <property type="entry name" value="Transcription factor IIIC, subunit 5"/>
    <property type="match status" value="1"/>
</dbReference>
<dbReference type="InterPro" id="IPR041499">
    <property type="entry name" value="Tfc1/Sfc1_N"/>
</dbReference>
<evidence type="ECO:0000256" key="4">
    <source>
        <dbReference type="ARBA" id="ARBA00023242"/>
    </source>
</evidence>
<reference evidence="9" key="1">
    <citation type="submission" date="2025-08" db="UniProtKB">
        <authorList>
            <consortium name="RefSeq"/>
        </authorList>
    </citation>
    <scope>IDENTIFICATION</scope>
    <source>
        <tissue evidence="9">Gonads</tissue>
    </source>
</reference>
<evidence type="ECO:0000259" key="7">
    <source>
        <dbReference type="Pfam" id="PF17682"/>
    </source>
</evidence>